<organism evidence="3 4">
    <name type="scientific">Melghirimyces algeriensis</name>
    <dbReference type="NCBI Taxonomy" id="910412"/>
    <lineage>
        <taxon>Bacteria</taxon>
        <taxon>Bacillati</taxon>
        <taxon>Bacillota</taxon>
        <taxon>Bacilli</taxon>
        <taxon>Bacillales</taxon>
        <taxon>Thermoactinomycetaceae</taxon>
        <taxon>Melghirimyces</taxon>
    </lineage>
</organism>
<feature type="coiled-coil region" evidence="1">
    <location>
        <begin position="134"/>
        <end position="173"/>
    </location>
</feature>
<accession>A0A521E8E7</accession>
<dbReference type="OrthoDB" id="9788704at2"/>
<feature type="domain" description="UVR" evidence="2">
    <location>
        <begin position="138"/>
        <end position="173"/>
    </location>
</feature>
<dbReference type="GO" id="GO:0005507">
    <property type="term" value="F:copper ion binding"/>
    <property type="evidence" value="ECO:0007669"/>
    <property type="project" value="TreeGrafter"/>
</dbReference>
<reference evidence="3 4" key="1">
    <citation type="submission" date="2017-05" db="EMBL/GenBank/DDBJ databases">
        <authorList>
            <person name="Varghese N."/>
            <person name="Submissions S."/>
        </authorList>
    </citation>
    <scope>NUCLEOTIDE SEQUENCE [LARGE SCALE GENOMIC DNA]</scope>
    <source>
        <strain evidence="3 4">DSM 45474</strain>
    </source>
</reference>
<keyword evidence="4" id="KW-1185">Reference proteome</keyword>
<dbReference type="GO" id="GO:0046870">
    <property type="term" value="F:cadmium ion binding"/>
    <property type="evidence" value="ECO:0007669"/>
    <property type="project" value="TreeGrafter"/>
</dbReference>
<dbReference type="GO" id="GO:1990170">
    <property type="term" value="P:stress response to cadmium ion"/>
    <property type="evidence" value="ECO:0007669"/>
    <property type="project" value="TreeGrafter"/>
</dbReference>
<dbReference type="PROSITE" id="PS50151">
    <property type="entry name" value="UVR"/>
    <property type="match status" value="1"/>
</dbReference>
<dbReference type="AlphaFoldDB" id="A0A521E8E7"/>
<dbReference type="GO" id="GO:0016301">
    <property type="term" value="F:kinase activity"/>
    <property type="evidence" value="ECO:0007669"/>
    <property type="project" value="UniProtKB-KW"/>
</dbReference>
<dbReference type="InterPro" id="IPR025542">
    <property type="entry name" value="YacH"/>
</dbReference>
<dbReference type="PIRSF" id="PIRSF015034">
    <property type="entry name" value="YacH"/>
    <property type="match status" value="1"/>
</dbReference>
<dbReference type="GO" id="GO:0008270">
    <property type="term" value="F:zinc ion binding"/>
    <property type="evidence" value="ECO:0007669"/>
    <property type="project" value="TreeGrafter"/>
</dbReference>
<sequence>MQCQECGNRPATLHYTKIINGKKTEFHLCEVCAKEKGEQMPGMDAGFTIHNLLSGLLNLDGQMTEEHPSSQSSATVQRLRCPTCGLTYNQFSKIGRFGCSDCYQAFAERLDPLFRRVHGHRSHRGKVPKRTGGKLRMQREVDELKQQMAMCIEKEAFEEAARLRDRIKELQKKLDS</sequence>
<dbReference type="RefSeq" id="WP_142506053.1">
    <property type="nucleotide sequence ID" value="NZ_FXTI01000008.1"/>
</dbReference>
<dbReference type="PANTHER" id="PTHR38430:SF1">
    <property type="entry name" value="PROTEIN-ARGININE KINASE ACTIVATOR PROTEIN"/>
    <property type="match status" value="1"/>
</dbReference>
<dbReference type="InterPro" id="IPR036876">
    <property type="entry name" value="UVR_dom_sf"/>
</dbReference>
<dbReference type="Gene3D" id="4.10.860.10">
    <property type="entry name" value="UVR domain"/>
    <property type="match status" value="1"/>
</dbReference>
<keyword evidence="3" id="KW-0418">Kinase</keyword>
<keyword evidence="3" id="KW-0808">Transferase</keyword>
<dbReference type="GO" id="GO:1990169">
    <property type="term" value="P:stress response to copper ion"/>
    <property type="evidence" value="ECO:0007669"/>
    <property type="project" value="TreeGrafter"/>
</dbReference>
<dbReference type="PANTHER" id="PTHR38430">
    <property type="entry name" value="PROTEIN-ARGININE KINASE ACTIVATOR PROTEIN"/>
    <property type="match status" value="1"/>
</dbReference>
<dbReference type="SUPFAM" id="SSF46600">
    <property type="entry name" value="C-terminal UvrC-binding domain of UvrB"/>
    <property type="match status" value="1"/>
</dbReference>
<protein>
    <submittedName>
        <fullName evidence="3">Protein arginine kinase activator</fullName>
    </submittedName>
</protein>
<gene>
    <name evidence="3" type="ORF">SAMN06264849_10887</name>
</gene>
<name>A0A521E8E7_9BACL</name>
<dbReference type="GO" id="GO:0050897">
    <property type="term" value="F:cobalt ion binding"/>
    <property type="evidence" value="ECO:0007669"/>
    <property type="project" value="TreeGrafter"/>
</dbReference>
<dbReference type="Proteomes" id="UP000315636">
    <property type="component" value="Unassembled WGS sequence"/>
</dbReference>
<evidence type="ECO:0000256" key="1">
    <source>
        <dbReference type="SAM" id="Coils"/>
    </source>
</evidence>
<proteinExistence type="predicted"/>
<evidence type="ECO:0000313" key="3">
    <source>
        <dbReference type="EMBL" id="SMO80179.1"/>
    </source>
</evidence>
<dbReference type="EMBL" id="FXTI01000008">
    <property type="protein sequence ID" value="SMO80179.1"/>
    <property type="molecule type" value="Genomic_DNA"/>
</dbReference>
<dbReference type="InterPro" id="IPR001943">
    <property type="entry name" value="UVR_dom"/>
</dbReference>
<evidence type="ECO:0000313" key="4">
    <source>
        <dbReference type="Proteomes" id="UP000315636"/>
    </source>
</evidence>
<dbReference type="Pfam" id="PF02151">
    <property type="entry name" value="UVR"/>
    <property type="match status" value="1"/>
</dbReference>
<evidence type="ECO:0000259" key="2">
    <source>
        <dbReference type="PROSITE" id="PS50151"/>
    </source>
</evidence>
<keyword evidence="1" id="KW-0175">Coiled coil</keyword>